<feature type="compositionally biased region" description="Low complexity" evidence="1">
    <location>
        <begin position="8"/>
        <end position="20"/>
    </location>
</feature>
<dbReference type="EMBL" id="JACTNZ010000002">
    <property type="protein sequence ID" value="KAG5563198.1"/>
    <property type="molecule type" value="Genomic_DNA"/>
</dbReference>
<comment type="caution">
    <text evidence="2">The sequence shown here is derived from an EMBL/GenBank/DDBJ whole genome shotgun (WGS) entry which is preliminary data.</text>
</comment>
<protein>
    <submittedName>
        <fullName evidence="2">Uncharacterized protein</fullName>
    </submittedName>
</protein>
<dbReference type="Proteomes" id="UP000823749">
    <property type="component" value="Chromosome 2"/>
</dbReference>
<gene>
    <name evidence="2" type="ORF">RHGRI_005829</name>
</gene>
<organism evidence="2 3">
    <name type="scientific">Rhododendron griersonianum</name>
    <dbReference type="NCBI Taxonomy" id="479676"/>
    <lineage>
        <taxon>Eukaryota</taxon>
        <taxon>Viridiplantae</taxon>
        <taxon>Streptophyta</taxon>
        <taxon>Embryophyta</taxon>
        <taxon>Tracheophyta</taxon>
        <taxon>Spermatophyta</taxon>
        <taxon>Magnoliopsida</taxon>
        <taxon>eudicotyledons</taxon>
        <taxon>Gunneridae</taxon>
        <taxon>Pentapetalae</taxon>
        <taxon>asterids</taxon>
        <taxon>Ericales</taxon>
        <taxon>Ericaceae</taxon>
        <taxon>Ericoideae</taxon>
        <taxon>Rhodoreae</taxon>
        <taxon>Rhododendron</taxon>
    </lineage>
</organism>
<sequence length="76" mass="8735">MEHESEPDAVVSVPSSSSDAIEAPSPFLQVDEEQEESSQFNPGDNHHQQQHPLQQQHRLRRHWPPGVSYRLNISRL</sequence>
<evidence type="ECO:0000313" key="3">
    <source>
        <dbReference type="Proteomes" id="UP000823749"/>
    </source>
</evidence>
<name>A0AAV6LDN1_9ERIC</name>
<proteinExistence type="predicted"/>
<dbReference type="AlphaFoldDB" id="A0AAV6LDN1"/>
<keyword evidence="3" id="KW-1185">Reference proteome</keyword>
<feature type="region of interest" description="Disordered" evidence="1">
    <location>
        <begin position="1"/>
        <end position="65"/>
    </location>
</feature>
<evidence type="ECO:0000256" key="1">
    <source>
        <dbReference type="SAM" id="MobiDB-lite"/>
    </source>
</evidence>
<accession>A0AAV6LDN1</accession>
<evidence type="ECO:0000313" key="2">
    <source>
        <dbReference type="EMBL" id="KAG5563198.1"/>
    </source>
</evidence>
<reference evidence="2" key="1">
    <citation type="submission" date="2020-08" db="EMBL/GenBank/DDBJ databases">
        <title>Plant Genome Project.</title>
        <authorList>
            <person name="Zhang R.-G."/>
        </authorList>
    </citation>
    <scope>NUCLEOTIDE SEQUENCE</scope>
    <source>
        <strain evidence="2">WSP0</strain>
        <tissue evidence="2">Leaf</tissue>
    </source>
</reference>